<dbReference type="AlphaFoldDB" id="A0A0G1RIB3"/>
<evidence type="ECO:0000256" key="1">
    <source>
        <dbReference type="SAM" id="MobiDB-lite"/>
    </source>
</evidence>
<name>A0A0G1RIB3_9BACT</name>
<evidence type="ECO:0000313" key="2">
    <source>
        <dbReference type="EMBL" id="KKU56807.1"/>
    </source>
</evidence>
<dbReference type="Proteomes" id="UP000034307">
    <property type="component" value="Unassembled WGS sequence"/>
</dbReference>
<proteinExistence type="predicted"/>
<sequence>MNEELAGEYLDKEGEKNPNNKRPMGAAEFNQADEGKNENGGSEKPEKNVRNGGEISKKDGAGKVQVLAGKG</sequence>
<organism evidence="2 3">
    <name type="scientific">Candidatus Amesbacteria bacterium GW2011_GWA2_47_11b</name>
    <dbReference type="NCBI Taxonomy" id="1618358"/>
    <lineage>
        <taxon>Bacteria</taxon>
        <taxon>Candidatus Amesiibacteriota</taxon>
    </lineage>
</organism>
<comment type="caution">
    <text evidence="2">The sequence shown here is derived from an EMBL/GenBank/DDBJ whole genome shotgun (WGS) entry which is preliminary data.</text>
</comment>
<protein>
    <submittedName>
        <fullName evidence="2">Uncharacterized protein</fullName>
    </submittedName>
</protein>
<feature type="compositionally biased region" description="Basic and acidic residues" evidence="1">
    <location>
        <begin position="9"/>
        <end position="18"/>
    </location>
</feature>
<evidence type="ECO:0000313" key="3">
    <source>
        <dbReference type="Proteomes" id="UP000034307"/>
    </source>
</evidence>
<feature type="region of interest" description="Disordered" evidence="1">
    <location>
        <begin position="1"/>
        <end position="71"/>
    </location>
</feature>
<gene>
    <name evidence="2" type="ORF">UX80_C0031G0003</name>
</gene>
<reference evidence="2 3" key="1">
    <citation type="journal article" date="2015" name="Nature">
        <title>rRNA introns, odd ribosomes, and small enigmatic genomes across a large radiation of phyla.</title>
        <authorList>
            <person name="Brown C.T."/>
            <person name="Hug L.A."/>
            <person name="Thomas B.C."/>
            <person name="Sharon I."/>
            <person name="Castelle C.J."/>
            <person name="Singh A."/>
            <person name="Wilkins M.J."/>
            <person name="Williams K.H."/>
            <person name="Banfield J.F."/>
        </authorList>
    </citation>
    <scope>NUCLEOTIDE SEQUENCE [LARGE SCALE GENOMIC DNA]</scope>
</reference>
<accession>A0A0G1RIB3</accession>
<dbReference type="EMBL" id="LCNO01000031">
    <property type="protein sequence ID" value="KKU56807.1"/>
    <property type="molecule type" value="Genomic_DNA"/>
</dbReference>
<feature type="compositionally biased region" description="Basic and acidic residues" evidence="1">
    <location>
        <begin position="33"/>
        <end position="61"/>
    </location>
</feature>